<dbReference type="AlphaFoldDB" id="A0A8S3IF31"/>
<feature type="non-terminal residue" evidence="2">
    <location>
        <position position="1"/>
    </location>
</feature>
<evidence type="ECO:0000313" key="3">
    <source>
        <dbReference type="Proteomes" id="UP000681720"/>
    </source>
</evidence>
<accession>A0A8S3IF31</accession>
<dbReference type="Proteomes" id="UP000681720">
    <property type="component" value="Unassembled WGS sequence"/>
</dbReference>
<dbReference type="EMBL" id="CAJOBJ010344641">
    <property type="protein sequence ID" value="CAF5199658.1"/>
    <property type="molecule type" value="Genomic_DNA"/>
</dbReference>
<evidence type="ECO:0000313" key="1">
    <source>
        <dbReference type="EMBL" id="CAF5118473.1"/>
    </source>
</evidence>
<dbReference type="EMBL" id="CAJOBH010243877">
    <property type="protein sequence ID" value="CAF5118473.1"/>
    <property type="molecule type" value="Genomic_DNA"/>
</dbReference>
<proteinExistence type="predicted"/>
<gene>
    <name evidence="1" type="ORF">BYL167_LOCUS66710</name>
    <name evidence="2" type="ORF">GIL414_LOCUS76114</name>
</gene>
<reference evidence="2" key="1">
    <citation type="submission" date="2021-02" db="EMBL/GenBank/DDBJ databases">
        <authorList>
            <person name="Nowell W R."/>
        </authorList>
    </citation>
    <scope>NUCLEOTIDE SEQUENCE</scope>
</reference>
<dbReference type="Proteomes" id="UP000681967">
    <property type="component" value="Unassembled WGS sequence"/>
</dbReference>
<evidence type="ECO:0000313" key="2">
    <source>
        <dbReference type="EMBL" id="CAF5199658.1"/>
    </source>
</evidence>
<sequence>ERTVRDRPEYEEIERIIRETEERAYIIEKTDVEQARRIREKILRLRDCLENLKTRSTHYQPDEEIIRYNERCQEHIRTIDRTVPRERV</sequence>
<protein>
    <submittedName>
        <fullName evidence="2">Uncharacterized protein</fullName>
    </submittedName>
</protein>
<organism evidence="2 3">
    <name type="scientific">Rotaria magnacalcarata</name>
    <dbReference type="NCBI Taxonomy" id="392030"/>
    <lineage>
        <taxon>Eukaryota</taxon>
        <taxon>Metazoa</taxon>
        <taxon>Spiralia</taxon>
        <taxon>Gnathifera</taxon>
        <taxon>Rotifera</taxon>
        <taxon>Eurotatoria</taxon>
        <taxon>Bdelloidea</taxon>
        <taxon>Philodinida</taxon>
        <taxon>Philodinidae</taxon>
        <taxon>Rotaria</taxon>
    </lineage>
</organism>
<name>A0A8S3IF31_9BILA</name>
<comment type="caution">
    <text evidence="2">The sequence shown here is derived from an EMBL/GenBank/DDBJ whole genome shotgun (WGS) entry which is preliminary data.</text>
</comment>